<feature type="compositionally biased region" description="Low complexity" evidence="2">
    <location>
        <begin position="30"/>
        <end position="45"/>
    </location>
</feature>
<proteinExistence type="inferred from homology"/>
<dbReference type="PANTHER" id="PTHR11022:SF41">
    <property type="entry name" value="PEPTIDOGLYCAN-RECOGNITION PROTEIN LC-RELATED"/>
    <property type="match status" value="1"/>
</dbReference>
<comment type="caution">
    <text evidence="5">The sequence shown here is derived from an EMBL/GenBank/DDBJ whole genome shotgun (WGS) entry which is preliminary data.</text>
</comment>
<dbReference type="InterPro" id="IPR006619">
    <property type="entry name" value="PGRP_domain_met/bac"/>
</dbReference>
<dbReference type="Gene3D" id="3.40.80.10">
    <property type="entry name" value="Peptidoglycan recognition protein-like"/>
    <property type="match status" value="1"/>
</dbReference>
<sequence>MRAFIASSIGVVCAAAAVLPLSLPDGMTDSASAAPASAPVPVTAPRLPGSTQSLPLVPLEPAPATPTATPPGSPESPEPPESPDAVSLGLPARDVEPFALLGVVWNEPEEELHGRIQVRTKSATDGTWTSWQELEAHADAPDPASAEGGKGVRGGTAPLWVGASDGVQARVVPERDEESGGWHKLPEGLRLELVDPGEAPADDFTPQARASSEANAALAPLGALEIPAQDQQETREDLPAVRDGAEAAGEEAAGEEAVDAETVDAEAAGEEAGALAPIGPRPAIVTRRGWGADESIRGSFLYTNTVKVAFVHHTAMSNGYTCSQAPALIRGIYRYHVKSNGWRDVGYNFFVDKCGKIYEGRAGGVAKPVMGAHTYGFNANSTGIAVLGSFNSTNPPSAAVNAVSKLVAWKLGLHGVNPRGTAVMTSGGGKYAKGAQVRLQTVSGHRDGYVTDCPGSRLYAKLGTIRESAARLQGR</sequence>
<dbReference type="InterPro" id="IPR015510">
    <property type="entry name" value="PGRP"/>
</dbReference>
<evidence type="ECO:0000259" key="4">
    <source>
        <dbReference type="SMART" id="SM00701"/>
    </source>
</evidence>
<feature type="region of interest" description="Disordered" evidence="2">
    <location>
        <begin position="30"/>
        <end position="89"/>
    </location>
</feature>
<feature type="domain" description="Peptidoglycan recognition protein family" evidence="4">
    <location>
        <begin position="282"/>
        <end position="429"/>
    </location>
</feature>
<dbReference type="PANTHER" id="PTHR11022">
    <property type="entry name" value="PEPTIDOGLYCAN RECOGNITION PROTEIN"/>
    <property type="match status" value="1"/>
</dbReference>
<evidence type="ECO:0000313" key="5">
    <source>
        <dbReference type="EMBL" id="MFD1832586.1"/>
    </source>
</evidence>
<dbReference type="RefSeq" id="WP_380903637.1">
    <property type="nucleotide sequence ID" value="NZ_JBHUFU010000017.1"/>
</dbReference>
<feature type="compositionally biased region" description="Basic and acidic residues" evidence="2">
    <location>
        <begin position="232"/>
        <end position="245"/>
    </location>
</feature>
<dbReference type="InterPro" id="IPR036505">
    <property type="entry name" value="Amidase/PGRP_sf"/>
</dbReference>
<dbReference type="CDD" id="cd06583">
    <property type="entry name" value="PGRP"/>
    <property type="match status" value="1"/>
</dbReference>
<dbReference type="SMART" id="SM00701">
    <property type="entry name" value="PGRP"/>
    <property type="match status" value="1"/>
</dbReference>
<name>A0ABW4PPA9_9ACTN</name>
<dbReference type="InterPro" id="IPR002502">
    <property type="entry name" value="Amidase_domain"/>
</dbReference>
<dbReference type="SMART" id="SM00644">
    <property type="entry name" value="Ami_2"/>
    <property type="match status" value="1"/>
</dbReference>
<dbReference type="Proteomes" id="UP001597365">
    <property type="component" value="Unassembled WGS sequence"/>
</dbReference>
<evidence type="ECO:0000256" key="1">
    <source>
        <dbReference type="ARBA" id="ARBA00007553"/>
    </source>
</evidence>
<reference evidence="6" key="1">
    <citation type="journal article" date="2019" name="Int. J. Syst. Evol. Microbiol.">
        <title>The Global Catalogue of Microorganisms (GCM) 10K type strain sequencing project: providing services to taxonomists for standard genome sequencing and annotation.</title>
        <authorList>
            <consortium name="The Broad Institute Genomics Platform"/>
            <consortium name="The Broad Institute Genome Sequencing Center for Infectious Disease"/>
            <person name="Wu L."/>
            <person name="Ma J."/>
        </authorList>
    </citation>
    <scope>NUCLEOTIDE SEQUENCE [LARGE SCALE GENOMIC DNA]</scope>
    <source>
        <strain evidence="6">CGMCC 4.7455</strain>
    </source>
</reference>
<dbReference type="SUPFAM" id="SSF55846">
    <property type="entry name" value="N-acetylmuramoyl-L-alanine amidase-like"/>
    <property type="match status" value="1"/>
</dbReference>
<feature type="region of interest" description="Disordered" evidence="2">
    <location>
        <begin position="138"/>
        <end position="157"/>
    </location>
</feature>
<comment type="similarity">
    <text evidence="1">Belongs to the N-acetylmuramoyl-L-alanine amidase 2 family.</text>
</comment>
<feature type="domain" description="N-acetylmuramoyl-L-alanine amidase" evidence="3">
    <location>
        <begin position="295"/>
        <end position="455"/>
    </location>
</feature>
<dbReference type="Pfam" id="PF01510">
    <property type="entry name" value="Amidase_2"/>
    <property type="match status" value="1"/>
</dbReference>
<organism evidence="5 6">
    <name type="scientific">Streptomyces desertarenae</name>
    <dbReference type="NCBI Taxonomy" id="2666184"/>
    <lineage>
        <taxon>Bacteria</taxon>
        <taxon>Bacillati</taxon>
        <taxon>Actinomycetota</taxon>
        <taxon>Actinomycetes</taxon>
        <taxon>Kitasatosporales</taxon>
        <taxon>Streptomycetaceae</taxon>
        <taxon>Streptomyces</taxon>
    </lineage>
</organism>
<accession>A0ABW4PPA9</accession>
<feature type="region of interest" description="Disordered" evidence="2">
    <location>
        <begin position="224"/>
        <end position="275"/>
    </location>
</feature>
<evidence type="ECO:0000313" key="6">
    <source>
        <dbReference type="Proteomes" id="UP001597365"/>
    </source>
</evidence>
<keyword evidence="6" id="KW-1185">Reference proteome</keyword>
<protein>
    <submittedName>
        <fullName evidence="5">Peptidoglycan recognition protein</fullName>
    </submittedName>
</protein>
<feature type="compositionally biased region" description="Pro residues" evidence="2">
    <location>
        <begin position="58"/>
        <end position="82"/>
    </location>
</feature>
<evidence type="ECO:0000256" key="2">
    <source>
        <dbReference type="SAM" id="MobiDB-lite"/>
    </source>
</evidence>
<gene>
    <name evidence="5" type="ORF">ACFSJS_23505</name>
</gene>
<feature type="compositionally biased region" description="Acidic residues" evidence="2">
    <location>
        <begin position="248"/>
        <end position="269"/>
    </location>
</feature>
<dbReference type="EMBL" id="JBHUFU010000017">
    <property type="protein sequence ID" value="MFD1832586.1"/>
    <property type="molecule type" value="Genomic_DNA"/>
</dbReference>
<evidence type="ECO:0000259" key="3">
    <source>
        <dbReference type="SMART" id="SM00644"/>
    </source>
</evidence>